<organism evidence="1 2">
    <name type="scientific">Nonomuraea deserti</name>
    <dbReference type="NCBI Taxonomy" id="1848322"/>
    <lineage>
        <taxon>Bacteria</taxon>
        <taxon>Bacillati</taxon>
        <taxon>Actinomycetota</taxon>
        <taxon>Actinomycetes</taxon>
        <taxon>Streptosporangiales</taxon>
        <taxon>Streptosporangiaceae</taxon>
        <taxon>Nonomuraea</taxon>
    </lineage>
</organism>
<evidence type="ECO:0000313" key="1">
    <source>
        <dbReference type="EMBL" id="TDD10419.1"/>
    </source>
</evidence>
<dbReference type="Proteomes" id="UP000295258">
    <property type="component" value="Unassembled WGS sequence"/>
</dbReference>
<protein>
    <submittedName>
        <fullName evidence="1">Uncharacterized protein</fullName>
    </submittedName>
</protein>
<dbReference type="RefSeq" id="WP_132593533.1">
    <property type="nucleotide sequence ID" value="NZ_SMKO01000012.1"/>
</dbReference>
<sequence length="71" mass="7660">MFQDAYSSLDPHMRVETPAPALDALDALSVAGGTDGAVAAVQSADRRRAEWKRVARWMTAVSRRRYPGAAG</sequence>
<proteinExistence type="predicted"/>
<accession>A0A4R4VWE6</accession>
<dbReference type="EMBL" id="SMKO01000012">
    <property type="protein sequence ID" value="TDD10419.1"/>
    <property type="molecule type" value="Genomic_DNA"/>
</dbReference>
<evidence type="ECO:0000313" key="2">
    <source>
        <dbReference type="Proteomes" id="UP000295258"/>
    </source>
</evidence>
<comment type="caution">
    <text evidence="1">The sequence shown here is derived from an EMBL/GenBank/DDBJ whole genome shotgun (WGS) entry which is preliminary data.</text>
</comment>
<keyword evidence="2" id="KW-1185">Reference proteome</keyword>
<name>A0A4R4VWE6_9ACTN</name>
<gene>
    <name evidence="1" type="ORF">E1292_07900</name>
</gene>
<reference evidence="1 2" key="1">
    <citation type="submission" date="2019-03" db="EMBL/GenBank/DDBJ databases">
        <title>Draft genome sequences of novel Actinobacteria.</title>
        <authorList>
            <person name="Sahin N."/>
            <person name="Ay H."/>
            <person name="Saygin H."/>
        </authorList>
    </citation>
    <scope>NUCLEOTIDE SEQUENCE [LARGE SCALE GENOMIC DNA]</scope>
    <source>
        <strain evidence="1 2">KC310</strain>
    </source>
</reference>
<dbReference type="AlphaFoldDB" id="A0A4R4VWE6"/>